<evidence type="ECO:0000313" key="4">
    <source>
        <dbReference type="Proteomes" id="UP000641025"/>
    </source>
</evidence>
<name>A0ABS0YSQ8_9BACT</name>
<organism evidence="3 4">
    <name type="scientific">Geomonas propionica</name>
    <dbReference type="NCBI Taxonomy" id="2798582"/>
    <lineage>
        <taxon>Bacteria</taxon>
        <taxon>Pseudomonadati</taxon>
        <taxon>Thermodesulfobacteriota</taxon>
        <taxon>Desulfuromonadia</taxon>
        <taxon>Geobacterales</taxon>
        <taxon>Geobacteraceae</taxon>
        <taxon>Geomonas</taxon>
    </lineage>
</organism>
<accession>A0ABS0YSQ8</accession>
<feature type="domain" description="Doubled CXXCH motif" evidence="2">
    <location>
        <begin position="77"/>
        <end position="111"/>
    </location>
</feature>
<dbReference type="NCBIfam" id="TIGR01905">
    <property type="entry name" value="paired_CXXCH_1"/>
    <property type="match status" value="1"/>
</dbReference>
<gene>
    <name evidence="3" type="ORF">JFN90_12835</name>
</gene>
<dbReference type="Pfam" id="PF09699">
    <property type="entry name" value="Paired_CXXCH_1"/>
    <property type="match status" value="2"/>
</dbReference>
<evidence type="ECO:0000256" key="1">
    <source>
        <dbReference type="SAM" id="MobiDB-lite"/>
    </source>
</evidence>
<dbReference type="SUPFAM" id="SSF48695">
    <property type="entry name" value="Multiheme cytochromes"/>
    <property type="match status" value="1"/>
</dbReference>
<dbReference type="EMBL" id="JAEMHK010000009">
    <property type="protein sequence ID" value="MBJ6801014.1"/>
    <property type="molecule type" value="Genomic_DNA"/>
</dbReference>
<evidence type="ECO:0000259" key="2">
    <source>
        <dbReference type="Pfam" id="PF09699"/>
    </source>
</evidence>
<feature type="region of interest" description="Disordered" evidence="1">
    <location>
        <begin position="58"/>
        <end position="78"/>
    </location>
</feature>
<proteinExistence type="predicted"/>
<feature type="domain" description="Doubled CXXCH motif" evidence="2">
    <location>
        <begin position="119"/>
        <end position="158"/>
    </location>
</feature>
<dbReference type="Gene3D" id="3.90.10.10">
    <property type="entry name" value="Cytochrome C3"/>
    <property type="match status" value="1"/>
</dbReference>
<comment type="caution">
    <text evidence="3">The sequence shown here is derived from an EMBL/GenBank/DDBJ whole genome shotgun (WGS) entry which is preliminary data.</text>
</comment>
<dbReference type="Proteomes" id="UP000641025">
    <property type="component" value="Unassembled WGS sequence"/>
</dbReference>
<protein>
    <submittedName>
        <fullName evidence="3">Cytochrome C</fullName>
    </submittedName>
</protein>
<evidence type="ECO:0000313" key="3">
    <source>
        <dbReference type="EMBL" id="MBJ6801014.1"/>
    </source>
</evidence>
<dbReference type="InterPro" id="IPR010177">
    <property type="entry name" value="Paired_CXXCH_1"/>
</dbReference>
<reference evidence="3 4" key="1">
    <citation type="submission" date="2020-12" db="EMBL/GenBank/DDBJ databases">
        <title>Geomonas sp. Red259, isolated from paddy soil.</title>
        <authorList>
            <person name="Xu Z."/>
            <person name="Zhang Z."/>
            <person name="Masuda Y."/>
            <person name="Itoh H."/>
            <person name="Senoo K."/>
        </authorList>
    </citation>
    <scope>NUCLEOTIDE SEQUENCE [LARGE SCALE GENOMIC DNA]</scope>
    <source>
        <strain evidence="3 4">Red259</strain>
    </source>
</reference>
<dbReference type="InterPro" id="IPR036280">
    <property type="entry name" value="Multihaem_cyt_sf"/>
</dbReference>
<sequence length="190" mass="20786">MRKKLATIIFVVYVMSMLWGCDPVTLHKVTSTIFDGVPSLPPAEQLCQEYQVTKVEEEKKKENAKLPSDGSGSGSSHLPYREKRCNGCHDKTQESGLIKPKAQLCFVCHPNIIKGSMAHGPAAVGSCLECHEAHSSNYPALLKAEKGKLCAGCHQEKRLALAMHQKVSSNGMFCMDCHDPHGGASAYFLR</sequence>
<keyword evidence="4" id="KW-1185">Reference proteome</keyword>